<evidence type="ECO:0000256" key="9">
    <source>
        <dbReference type="SAM" id="MobiDB-lite"/>
    </source>
</evidence>
<evidence type="ECO:0000256" key="6">
    <source>
        <dbReference type="ARBA" id="ARBA00022982"/>
    </source>
</evidence>
<keyword evidence="3" id="KW-0813">Transport</keyword>
<evidence type="ECO:0000313" key="11">
    <source>
        <dbReference type="Proteomes" id="UP000664169"/>
    </source>
</evidence>
<dbReference type="Pfam" id="PF04716">
    <property type="entry name" value="ETC_C1_NDUFA5"/>
    <property type="match status" value="1"/>
</dbReference>
<gene>
    <name evidence="10" type="ORF">GOMPHAMPRED_003791</name>
</gene>
<dbReference type="GO" id="GO:0005743">
    <property type="term" value="C:mitochondrial inner membrane"/>
    <property type="evidence" value="ECO:0007669"/>
    <property type="project" value="UniProtKB-SubCell"/>
</dbReference>
<evidence type="ECO:0000256" key="4">
    <source>
        <dbReference type="ARBA" id="ARBA00022660"/>
    </source>
</evidence>
<dbReference type="Proteomes" id="UP000664169">
    <property type="component" value="Unassembled WGS sequence"/>
</dbReference>
<protein>
    <submittedName>
        <fullName evidence="10">Uncharacterized protein</fullName>
    </submittedName>
</protein>
<name>A0A8H3IEE8_9LECA</name>
<dbReference type="PANTHER" id="PTHR12653">
    <property type="entry name" value="NADH-UBIQUINONE OXIDOREDUCTASE 13 KD-B SUBUNIT"/>
    <property type="match status" value="1"/>
</dbReference>
<dbReference type="EMBL" id="CAJPDQ010000022">
    <property type="protein sequence ID" value="CAF9925012.1"/>
    <property type="molecule type" value="Genomic_DNA"/>
</dbReference>
<dbReference type="InterPro" id="IPR006806">
    <property type="entry name" value="NDUFA5"/>
</dbReference>
<dbReference type="OrthoDB" id="286811at2759"/>
<keyword evidence="7" id="KW-0496">Mitochondrion</keyword>
<evidence type="ECO:0000256" key="5">
    <source>
        <dbReference type="ARBA" id="ARBA00022792"/>
    </source>
</evidence>
<sequence>MRSSAIRLATASSKYLTPGNPTGLTGVLTHPSPRTELIALYTLTLAKLGKFPSNSAYRNATEALTKYRLAQAESVKPAGWDEWKTKADSLLQKYPDLFRVYRPSKQYVRYDAGGGKVFISEQFIPERDPDEVEFEGRTLPNVRQGSRGIDDMTKLAERANMINELEKGEHEWISEPKLDANQISQLEEKIGAGLIEEVIEVAKGELRLADSMFESKIWEELQDKPAPGQWDYFQRDRNVSGTQEPPKV</sequence>
<keyword evidence="8" id="KW-0472">Membrane</keyword>
<reference evidence="10" key="1">
    <citation type="submission" date="2021-03" db="EMBL/GenBank/DDBJ databases">
        <authorList>
            <person name="Tagirdzhanova G."/>
        </authorList>
    </citation>
    <scope>NUCLEOTIDE SEQUENCE</scope>
</reference>
<feature type="region of interest" description="Disordered" evidence="9">
    <location>
        <begin position="227"/>
        <end position="248"/>
    </location>
</feature>
<keyword evidence="11" id="KW-1185">Reference proteome</keyword>
<comment type="similarity">
    <text evidence="2">Belongs to the complex I NDUFA5 subunit family.</text>
</comment>
<evidence type="ECO:0000256" key="1">
    <source>
        <dbReference type="ARBA" id="ARBA00004443"/>
    </source>
</evidence>
<organism evidence="10 11">
    <name type="scientific">Gomphillus americanus</name>
    <dbReference type="NCBI Taxonomy" id="1940652"/>
    <lineage>
        <taxon>Eukaryota</taxon>
        <taxon>Fungi</taxon>
        <taxon>Dikarya</taxon>
        <taxon>Ascomycota</taxon>
        <taxon>Pezizomycotina</taxon>
        <taxon>Lecanoromycetes</taxon>
        <taxon>OSLEUM clade</taxon>
        <taxon>Ostropomycetidae</taxon>
        <taxon>Ostropales</taxon>
        <taxon>Graphidaceae</taxon>
        <taxon>Gomphilloideae</taxon>
        <taxon>Gomphillus</taxon>
    </lineage>
</organism>
<dbReference type="GO" id="GO:0022904">
    <property type="term" value="P:respiratory electron transport chain"/>
    <property type="evidence" value="ECO:0007669"/>
    <property type="project" value="InterPro"/>
</dbReference>
<dbReference type="PANTHER" id="PTHR12653:SF0">
    <property type="entry name" value="NADH DEHYDROGENASE [UBIQUINONE] 1 ALPHA SUBCOMPLEX SUBUNIT 5"/>
    <property type="match status" value="1"/>
</dbReference>
<evidence type="ECO:0000256" key="7">
    <source>
        <dbReference type="ARBA" id="ARBA00023128"/>
    </source>
</evidence>
<evidence type="ECO:0000313" key="10">
    <source>
        <dbReference type="EMBL" id="CAF9925012.1"/>
    </source>
</evidence>
<keyword evidence="4" id="KW-0679">Respiratory chain</keyword>
<keyword evidence="6" id="KW-0249">Electron transport</keyword>
<comment type="subcellular location">
    <subcellularLocation>
        <location evidence="1">Mitochondrion inner membrane</location>
        <topology evidence="1">Peripheral membrane protein</topology>
        <orientation evidence="1">Matrix side</orientation>
    </subcellularLocation>
</comment>
<proteinExistence type="inferred from homology"/>
<evidence type="ECO:0000256" key="3">
    <source>
        <dbReference type="ARBA" id="ARBA00022448"/>
    </source>
</evidence>
<evidence type="ECO:0000256" key="8">
    <source>
        <dbReference type="ARBA" id="ARBA00023136"/>
    </source>
</evidence>
<accession>A0A8H3IEE8</accession>
<comment type="caution">
    <text evidence="10">The sequence shown here is derived from an EMBL/GenBank/DDBJ whole genome shotgun (WGS) entry which is preliminary data.</text>
</comment>
<keyword evidence="5" id="KW-0999">Mitochondrion inner membrane</keyword>
<feature type="compositionally biased region" description="Polar residues" evidence="9">
    <location>
        <begin position="239"/>
        <end position="248"/>
    </location>
</feature>
<evidence type="ECO:0000256" key="2">
    <source>
        <dbReference type="ARBA" id="ARBA00010261"/>
    </source>
</evidence>
<dbReference type="AlphaFoldDB" id="A0A8H3IEE8"/>